<dbReference type="DNASU" id="3289479"/>
<dbReference type="OrthoDB" id="16405at10239"/>
<dbReference type="KEGG" id="vg:3289479"/>
<dbReference type="RefSeq" id="YP_073761.1">
    <property type="nucleotide sequence ID" value="NC_001716.2"/>
</dbReference>
<evidence type="ECO:0000256" key="1">
    <source>
        <dbReference type="SAM" id="Phobius"/>
    </source>
</evidence>
<keyword evidence="1" id="KW-1133">Transmembrane helix</keyword>
<accession>T2C937</accession>
<name>T2C937_9BETA</name>
<dbReference type="GeneID" id="3289479"/>
<dbReference type="Pfam" id="PF25689">
    <property type="entry name" value="HHV_U21"/>
    <property type="match status" value="1"/>
</dbReference>
<feature type="transmembrane region" description="Helical" evidence="1">
    <location>
        <begin position="361"/>
        <end position="383"/>
    </location>
</feature>
<reference evidence="2" key="1">
    <citation type="journal article" date="2013" name="Genome Announc.">
        <title>Genome Sequence of Human Herpesvirus 7 Strain UCL-1.</title>
        <authorList>
            <person name="Donaldson C.D."/>
            <person name="Clark D.A."/>
            <person name="Kidd I.M."/>
            <person name="Breuer J."/>
            <person name="Depledge D.D."/>
        </authorList>
    </citation>
    <scope>NUCLEOTIDE SEQUENCE</scope>
    <source>
        <strain evidence="2">UCL-1</strain>
    </source>
</reference>
<dbReference type="InterPro" id="IPR057866">
    <property type="entry name" value="HHV_U21"/>
</dbReference>
<reference evidence="2" key="2">
    <citation type="submission" date="2013-08" db="EMBL/GenBank/DDBJ databases">
        <authorList>
            <person name="Depledge D.P."/>
        </authorList>
    </citation>
    <scope>NUCLEOTIDE SEQUENCE</scope>
    <source>
        <strain evidence="2">UCL-1</strain>
    </source>
</reference>
<keyword evidence="1" id="KW-0472">Membrane</keyword>
<evidence type="ECO:0000313" key="2">
    <source>
        <dbReference type="EMBL" id="AGV28645.1"/>
    </source>
</evidence>
<keyword evidence="1" id="KW-0812">Transmembrane</keyword>
<proteinExistence type="predicted"/>
<gene>
    <name evidence="2" type="primary">U21</name>
</gene>
<protein>
    <submittedName>
        <fullName evidence="2">U21</fullName>
    </submittedName>
</protein>
<sequence length="430" mass="49571">MWTILLFCVPVIYGELYPDFCPLAVVDFDVNATVDDLLLFDISLSKQCSDDKIRHSAVAAMTDNAFFFGNSETQIETDFGKYLAFNCYQVFSTLNHFLFKNFKKTKGLMKRYDKLCLDVESYIHIQIICSPFKSFIRLRRMNETGISPRILETTFYLQNKRNSTWVAIKNYLGEDDPFTYRIWHTLTHAKNFLINSCENDFNQLFFWQRKYLSLAKTFEATFKQGFNPMIEQRNEQRYRTNNIDCSFSKFRQNGVKVAVCKYTGWGVSGFGSLEVLQKIKSPFGEEWKRVGFNSTGAFTPLYGSDVLWGLIFLRVEMTTYVCTCTNKNTGTQIQVTLPDVDLDLLDSEKTSSNVFVDMLCYTLIAILFLAFVTAVVLLGVSCLDGVQKVLTWPLQHIQKEPVSEKIINLTNLMFGQEPLPKKESLKQQCL</sequence>
<dbReference type="EMBL" id="KF558370">
    <property type="protein sequence ID" value="AGV28645.1"/>
    <property type="molecule type" value="Genomic_DNA"/>
</dbReference>
<organism evidence="2">
    <name type="scientific">Human betaherpesvirus 7</name>
    <dbReference type="NCBI Taxonomy" id="10372"/>
    <lineage>
        <taxon>Viruses</taxon>
        <taxon>Duplodnaviria</taxon>
        <taxon>Heunggongvirae</taxon>
        <taxon>Peploviricota</taxon>
        <taxon>Herviviricetes</taxon>
        <taxon>Herpesvirales</taxon>
        <taxon>Orthoherpesviridae</taxon>
        <taxon>Betaherpesvirinae</taxon>
        <taxon>Roseolovirus</taxon>
        <taxon>Roseolovirus humanbeta7</taxon>
    </lineage>
</organism>